<evidence type="ECO:0000256" key="3">
    <source>
        <dbReference type="ARBA" id="ARBA00006263"/>
    </source>
</evidence>
<dbReference type="GO" id="GO:0015420">
    <property type="term" value="F:ABC-type vitamin B12 transporter activity"/>
    <property type="evidence" value="ECO:0007669"/>
    <property type="project" value="UniProtKB-UniRule"/>
</dbReference>
<dbReference type="RefSeq" id="WP_089344616.1">
    <property type="nucleotide sequence ID" value="NZ_CP067129.1"/>
</dbReference>
<comment type="subcellular location">
    <subcellularLocation>
        <location evidence="1 9">Cell membrane</location>
        <topology evidence="1 9">Multi-pass membrane protein</topology>
    </subcellularLocation>
</comment>
<sequence>MTILAALIALLIDALIGWPDRLFRRIGHPVVWLGRLIDGLDRRLNHGDWRVLRGMFASLVTITAALLPAVVLQILLGPLLAAVFAWPLVAARSLNDHLRAVATPLSRHDIVEARQATAMIVGRDVRTADEAALSRAATESLAENASDGVIAPLFWACMAGLPGIAAYKAINTLDSMIGHRTPRHGEFGRFAARLDDVANWIPARLTALLIMLASGKTQWAGLRADAVRHRSPNAGWPETAMAKALGVRLSGPRVYADHVANEPWLNGAAPDPDATTLERALTLYRRAVVIAAAGMVIAFLILR</sequence>
<reference evidence="10 11" key="1">
    <citation type="submission" date="2017-07" db="EMBL/GenBank/DDBJ databases">
        <authorList>
            <person name="Sun Z.S."/>
            <person name="Albrecht U."/>
            <person name="Echele G."/>
            <person name="Lee C.C."/>
        </authorList>
    </citation>
    <scope>NUCLEOTIDE SEQUENCE [LARGE SCALE GENOMIC DNA]</scope>
    <source>
        <strain evidence="10 11">DSM 14827</strain>
    </source>
</reference>
<evidence type="ECO:0000256" key="2">
    <source>
        <dbReference type="ARBA" id="ARBA00004953"/>
    </source>
</evidence>
<keyword evidence="8 9" id="KW-0472">Membrane</keyword>
<gene>
    <name evidence="9" type="primary">cobD</name>
    <name evidence="10" type="ORF">SAMN05444959_1087</name>
</gene>
<organism evidence="10 11">
    <name type="scientific">Paracoccus seriniphilus</name>
    <dbReference type="NCBI Taxonomy" id="184748"/>
    <lineage>
        <taxon>Bacteria</taxon>
        <taxon>Pseudomonadati</taxon>
        <taxon>Pseudomonadota</taxon>
        <taxon>Alphaproteobacteria</taxon>
        <taxon>Rhodobacterales</taxon>
        <taxon>Paracoccaceae</taxon>
        <taxon>Paracoccus</taxon>
    </lineage>
</organism>
<dbReference type="AlphaFoldDB" id="A0A239PWL8"/>
<keyword evidence="6 9" id="KW-0812">Transmembrane</keyword>
<feature type="transmembrane region" description="Helical" evidence="9">
    <location>
        <begin position="283"/>
        <end position="302"/>
    </location>
</feature>
<dbReference type="EMBL" id="FZQB01000008">
    <property type="protein sequence ID" value="SNT74478.1"/>
    <property type="molecule type" value="Genomic_DNA"/>
</dbReference>
<dbReference type="InterPro" id="IPR004485">
    <property type="entry name" value="Cobalamin_biosynth_CobD/CbiB"/>
</dbReference>
<comment type="function">
    <text evidence="9">Converts cobyric acid to cobinamide by the addition of aminopropanol on the F carboxylic group.</text>
</comment>
<evidence type="ECO:0000256" key="8">
    <source>
        <dbReference type="ARBA" id="ARBA00023136"/>
    </source>
</evidence>
<evidence type="ECO:0000256" key="5">
    <source>
        <dbReference type="ARBA" id="ARBA00022573"/>
    </source>
</evidence>
<protein>
    <recommendedName>
        <fullName evidence="9">Cobalamin biosynthesis protein CobD</fullName>
    </recommendedName>
</protein>
<keyword evidence="4 9" id="KW-1003">Cell membrane</keyword>
<dbReference type="OrthoDB" id="9811967at2"/>
<evidence type="ECO:0000313" key="11">
    <source>
        <dbReference type="Proteomes" id="UP000198307"/>
    </source>
</evidence>
<comment type="pathway">
    <text evidence="2 9">Cofactor biosynthesis; adenosylcobalamin biosynthesis.</text>
</comment>
<accession>A0A239PWL8</accession>
<comment type="similarity">
    <text evidence="3 9">Belongs to the CobD/CbiB family.</text>
</comment>
<evidence type="ECO:0000256" key="4">
    <source>
        <dbReference type="ARBA" id="ARBA00022475"/>
    </source>
</evidence>
<feature type="transmembrane region" description="Helical" evidence="9">
    <location>
        <begin position="56"/>
        <end position="89"/>
    </location>
</feature>
<keyword evidence="5 9" id="KW-0169">Cobalamin biosynthesis</keyword>
<evidence type="ECO:0000256" key="9">
    <source>
        <dbReference type="HAMAP-Rule" id="MF_00024"/>
    </source>
</evidence>
<comment type="caution">
    <text evidence="9">Lacks conserved residue(s) required for the propagation of feature annotation.</text>
</comment>
<dbReference type="GO" id="GO:0005886">
    <property type="term" value="C:plasma membrane"/>
    <property type="evidence" value="ECO:0007669"/>
    <property type="project" value="UniProtKB-SubCell"/>
</dbReference>
<dbReference type="UniPathway" id="UPA00148"/>
<dbReference type="HAMAP" id="MF_00024">
    <property type="entry name" value="CobD_CbiB"/>
    <property type="match status" value="1"/>
</dbReference>
<dbReference type="GO" id="GO:0009236">
    <property type="term" value="P:cobalamin biosynthetic process"/>
    <property type="evidence" value="ECO:0007669"/>
    <property type="project" value="UniProtKB-UniRule"/>
</dbReference>
<keyword evidence="11" id="KW-1185">Reference proteome</keyword>
<evidence type="ECO:0000313" key="10">
    <source>
        <dbReference type="EMBL" id="SNT74478.1"/>
    </source>
</evidence>
<dbReference type="Proteomes" id="UP000198307">
    <property type="component" value="Unassembled WGS sequence"/>
</dbReference>
<evidence type="ECO:0000256" key="6">
    <source>
        <dbReference type="ARBA" id="ARBA00022692"/>
    </source>
</evidence>
<evidence type="ECO:0000256" key="1">
    <source>
        <dbReference type="ARBA" id="ARBA00004651"/>
    </source>
</evidence>
<keyword evidence="7 9" id="KW-1133">Transmembrane helix</keyword>
<dbReference type="PANTHER" id="PTHR34308">
    <property type="entry name" value="COBALAMIN BIOSYNTHESIS PROTEIN CBIB"/>
    <property type="match status" value="1"/>
</dbReference>
<name>A0A239PWL8_9RHOB</name>
<dbReference type="NCBIfam" id="TIGR00380">
    <property type="entry name" value="cobal_cbiB"/>
    <property type="match status" value="1"/>
</dbReference>
<dbReference type="GO" id="GO:0048472">
    <property type="term" value="F:threonine-phosphate decarboxylase activity"/>
    <property type="evidence" value="ECO:0007669"/>
    <property type="project" value="InterPro"/>
</dbReference>
<evidence type="ECO:0000256" key="7">
    <source>
        <dbReference type="ARBA" id="ARBA00022989"/>
    </source>
</evidence>
<dbReference type="PANTHER" id="PTHR34308:SF1">
    <property type="entry name" value="COBALAMIN BIOSYNTHESIS PROTEIN CBIB"/>
    <property type="match status" value="1"/>
</dbReference>
<dbReference type="Pfam" id="PF03186">
    <property type="entry name" value="CobD_Cbib"/>
    <property type="match status" value="1"/>
</dbReference>
<proteinExistence type="inferred from homology"/>